<dbReference type="Proteomes" id="UP000027195">
    <property type="component" value="Unassembled WGS sequence"/>
</dbReference>
<evidence type="ECO:0000256" key="3">
    <source>
        <dbReference type="ARBA" id="ARBA00022704"/>
    </source>
</evidence>
<protein>
    <recommendedName>
        <fullName evidence="9">Ricin B lectin domain-containing protein</fullName>
    </recommendedName>
</protein>
<reference evidence="8" key="1">
    <citation type="journal article" date="2014" name="Proc. Natl. Acad. Sci. U.S.A.">
        <title>Extensive sampling of basidiomycete genomes demonstrates inadequacy of the white-rot/brown-rot paradigm for wood decay fungi.</title>
        <authorList>
            <person name="Riley R."/>
            <person name="Salamov A.A."/>
            <person name="Brown D.W."/>
            <person name="Nagy L.G."/>
            <person name="Floudas D."/>
            <person name="Held B.W."/>
            <person name="Levasseur A."/>
            <person name="Lombard V."/>
            <person name="Morin E."/>
            <person name="Otillar R."/>
            <person name="Lindquist E.A."/>
            <person name="Sun H."/>
            <person name="LaButti K.M."/>
            <person name="Schmutz J."/>
            <person name="Jabbour D."/>
            <person name="Luo H."/>
            <person name="Baker S.E."/>
            <person name="Pisabarro A.G."/>
            <person name="Walton J.D."/>
            <person name="Blanchette R.A."/>
            <person name="Henrissat B."/>
            <person name="Martin F."/>
            <person name="Cullen D."/>
            <person name="Hibbett D.S."/>
            <person name="Grigoriev I.V."/>
        </authorList>
    </citation>
    <scope>NUCLEOTIDE SEQUENCE [LARGE SCALE GENOMIC DNA]</scope>
    <source>
        <strain evidence="8">FD-172 SS1</strain>
    </source>
</reference>
<dbReference type="OrthoDB" id="10693668at2759"/>
<dbReference type="AlphaFoldDB" id="A0A067M3N3"/>
<proteinExistence type="inferred from homology"/>
<evidence type="ECO:0000256" key="6">
    <source>
        <dbReference type="SAM" id="MobiDB-lite"/>
    </source>
</evidence>
<dbReference type="Pfam" id="PF10467">
    <property type="entry name" value="Inhibitor_I48"/>
    <property type="match status" value="1"/>
</dbReference>
<dbReference type="EMBL" id="KL198134">
    <property type="protein sequence ID" value="KDQ06487.1"/>
    <property type="molecule type" value="Genomic_DNA"/>
</dbReference>
<accession>A0A067M3N3</accession>
<dbReference type="InterPro" id="IPR019508">
    <property type="entry name" value="Prot_inh_I48_clitocypin"/>
</dbReference>
<evidence type="ECO:0000256" key="4">
    <source>
        <dbReference type="ARBA" id="ARBA00024855"/>
    </source>
</evidence>
<keyword evidence="8" id="KW-1185">Reference proteome</keyword>
<evidence type="ECO:0008006" key="9">
    <source>
        <dbReference type="Google" id="ProtNLM"/>
    </source>
</evidence>
<comment type="similarity">
    <text evidence="5">Belongs to the protease inhibitor I48 family.</text>
</comment>
<comment type="function">
    <text evidence="4">Binds and inhibits cysteine proteinases. Inhibits most strongly papain and cathepsin L, more weakly bromelain and cathepsin B while it is completely ineffective against cathepsin H.</text>
</comment>
<keyword evidence="2" id="KW-0646">Protease inhibitor</keyword>
<gene>
    <name evidence="7" type="ORF">BOTBODRAFT_149665</name>
</gene>
<evidence type="ECO:0000256" key="5">
    <source>
        <dbReference type="ARBA" id="ARBA00025775"/>
    </source>
</evidence>
<evidence type="ECO:0000313" key="7">
    <source>
        <dbReference type="EMBL" id="KDQ06487.1"/>
    </source>
</evidence>
<dbReference type="GO" id="GO:0004869">
    <property type="term" value="F:cysteine-type endopeptidase inhibitor activity"/>
    <property type="evidence" value="ECO:0007669"/>
    <property type="project" value="UniProtKB-KW"/>
</dbReference>
<comment type="subunit">
    <text evidence="1">Homodimer.</text>
</comment>
<evidence type="ECO:0000256" key="1">
    <source>
        <dbReference type="ARBA" id="ARBA00011738"/>
    </source>
</evidence>
<dbReference type="InParanoid" id="A0A067M3N3"/>
<dbReference type="Gene3D" id="2.80.10.50">
    <property type="match status" value="1"/>
</dbReference>
<dbReference type="HOGENOM" id="CLU_112524_0_0_1"/>
<feature type="region of interest" description="Disordered" evidence="6">
    <location>
        <begin position="17"/>
        <end position="46"/>
    </location>
</feature>
<keyword evidence="3" id="KW-0789">Thiol protease inhibitor</keyword>
<organism evidence="7 8">
    <name type="scientific">Botryobasidium botryosum (strain FD-172 SS1)</name>
    <dbReference type="NCBI Taxonomy" id="930990"/>
    <lineage>
        <taxon>Eukaryota</taxon>
        <taxon>Fungi</taxon>
        <taxon>Dikarya</taxon>
        <taxon>Basidiomycota</taxon>
        <taxon>Agaricomycotina</taxon>
        <taxon>Agaricomycetes</taxon>
        <taxon>Cantharellales</taxon>
        <taxon>Botryobasidiaceae</taxon>
        <taxon>Botryobasidium</taxon>
    </lineage>
</organism>
<evidence type="ECO:0000256" key="2">
    <source>
        <dbReference type="ARBA" id="ARBA00022690"/>
    </source>
</evidence>
<sequence length="162" mass="17534">MTLQPAFPEGRFRLRAVTTSDPNPGVGGVFATGSDPSEPVTTAPDSPRFADRQTWHIVKNKDENTYKIHYAGQTPHPKEGFTYASLDSGTPITLGAPKDFTFELWPGTDVYVIRPVGAPPGPETVVGVRDVDSTGTLVIERIFPGTPTSPKLDLPAWKLYPA</sequence>
<name>A0A067M3N3_BOTB1</name>
<evidence type="ECO:0000313" key="8">
    <source>
        <dbReference type="Proteomes" id="UP000027195"/>
    </source>
</evidence>